<dbReference type="SUPFAM" id="SSF51011">
    <property type="entry name" value="Glycosyl hydrolase domain"/>
    <property type="match status" value="1"/>
</dbReference>
<dbReference type="GO" id="GO:0006680">
    <property type="term" value="P:glucosylceramide catabolic process"/>
    <property type="evidence" value="ECO:0007669"/>
    <property type="project" value="TreeGrafter"/>
</dbReference>
<dbReference type="RefSeq" id="WP_129470907.1">
    <property type="nucleotide sequence ID" value="NZ_SAWZ01000004.1"/>
</dbReference>
<dbReference type="InterPro" id="IPR013780">
    <property type="entry name" value="Glyco_hydro_b"/>
</dbReference>
<dbReference type="OrthoDB" id="9806701at2"/>
<sequence length="477" mass="52100">MHNRFPYALALIGVLWCSPAVAAQAEAMRAWVTSNDHTLALAPLQTTAWRTTRGDRAAIDIALDAGKPDQAMVGFGASITDASAWLIQQQSPAQRDALLRELFGREDNGLGLSFTRLTIGASDFSRFHYSLDDTPDNAPDPQLQHFSIQHNLADVVPVTQAALKINPQLKVMASPWSAPAWMKSNRKLVQGTLDPQYQDAFARYLLRYVDAYAQQGIPIWALTVQNEPDFEPKDYPGMRLNAPARGQFIAQHLGPLLKARGKDAPLLMDWDHNWDKPNEPMGVLGNADAAQYVDAIAWHCYMGTPDAQGPVRAAFPDKDVYLTECSGGNWEPLNTGGLVLQARRTVIQSVRHGARGVIFWNLALDERNGPHAGGCDTCRGVVTIDARSGKVLDRTDEYYALAHVSRFVLPGARRVASPDTQGQVDNVAFVNPDGSRVLVVSNSGDAPQALTLGEGERRVQATLPAKSLATFTWSSAK</sequence>
<organism evidence="8 9">
    <name type="scientific">Pseudoxanthomonas composti</name>
    <dbReference type="NCBI Taxonomy" id="2137479"/>
    <lineage>
        <taxon>Bacteria</taxon>
        <taxon>Pseudomonadati</taxon>
        <taxon>Pseudomonadota</taxon>
        <taxon>Gammaproteobacteria</taxon>
        <taxon>Lysobacterales</taxon>
        <taxon>Lysobacteraceae</taxon>
        <taxon>Pseudoxanthomonas</taxon>
    </lineage>
</organism>
<gene>
    <name evidence="8" type="ORF">EPA99_09105</name>
</gene>
<accession>A0A4Q1JVS4</accession>
<keyword evidence="4" id="KW-0326">Glycosidase</keyword>
<dbReference type="PANTHER" id="PTHR11069">
    <property type="entry name" value="GLUCOSYLCERAMIDASE"/>
    <property type="match status" value="1"/>
</dbReference>
<evidence type="ECO:0000259" key="7">
    <source>
        <dbReference type="Pfam" id="PF17189"/>
    </source>
</evidence>
<protein>
    <submittedName>
        <fullName evidence="8">Glycosyl hydrolase</fullName>
    </submittedName>
</protein>
<dbReference type="Pfam" id="PF17189">
    <property type="entry name" value="Glyco_hydro_30C"/>
    <property type="match status" value="1"/>
</dbReference>
<reference evidence="8 9" key="1">
    <citation type="submission" date="2019-01" db="EMBL/GenBank/DDBJ databases">
        <title>Pseudoxanthomonas composti sp. nov., isolated from compost.</title>
        <authorList>
            <person name="Yang G."/>
        </authorList>
    </citation>
    <scope>NUCLEOTIDE SEQUENCE [LARGE SCALE GENOMIC DNA]</scope>
    <source>
        <strain evidence="8 9">GSS15</strain>
    </source>
</reference>
<evidence type="ECO:0000256" key="3">
    <source>
        <dbReference type="ARBA" id="ARBA00022801"/>
    </source>
</evidence>
<comment type="similarity">
    <text evidence="1 4">Belongs to the glycosyl hydrolase 30 family.</text>
</comment>
<evidence type="ECO:0000313" key="8">
    <source>
        <dbReference type="EMBL" id="RXR05995.1"/>
    </source>
</evidence>
<feature type="signal peptide" evidence="5">
    <location>
        <begin position="1"/>
        <end position="22"/>
    </location>
</feature>
<evidence type="ECO:0000256" key="5">
    <source>
        <dbReference type="SAM" id="SignalP"/>
    </source>
</evidence>
<keyword evidence="3 4" id="KW-0378">Hydrolase</keyword>
<dbReference type="Proteomes" id="UP000289784">
    <property type="component" value="Unassembled WGS sequence"/>
</dbReference>
<evidence type="ECO:0000256" key="2">
    <source>
        <dbReference type="ARBA" id="ARBA00022729"/>
    </source>
</evidence>
<comment type="caution">
    <text evidence="8">The sequence shown here is derived from an EMBL/GenBank/DDBJ whole genome shotgun (WGS) entry which is preliminary data.</text>
</comment>
<keyword evidence="2 5" id="KW-0732">Signal</keyword>
<dbReference type="GO" id="GO:0004348">
    <property type="term" value="F:glucosylceramidase activity"/>
    <property type="evidence" value="ECO:0007669"/>
    <property type="project" value="InterPro"/>
</dbReference>
<dbReference type="Gene3D" id="3.20.20.80">
    <property type="entry name" value="Glycosidases"/>
    <property type="match status" value="1"/>
</dbReference>
<dbReference type="InterPro" id="IPR033453">
    <property type="entry name" value="Glyco_hydro_30_TIM-barrel"/>
</dbReference>
<feature type="domain" description="Glycosyl hydrolase family 30 TIM-barrel" evidence="6">
    <location>
        <begin position="74"/>
        <end position="408"/>
    </location>
</feature>
<keyword evidence="9" id="KW-1185">Reference proteome</keyword>
<dbReference type="AlphaFoldDB" id="A0A4Q1JVS4"/>
<dbReference type="Gene3D" id="2.60.40.1180">
    <property type="entry name" value="Golgi alpha-mannosidase II"/>
    <property type="match status" value="1"/>
</dbReference>
<evidence type="ECO:0000256" key="1">
    <source>
        <dbReference type="ARBA" id="ARBA00005382"/>
    </source>
</evidence>
<evidence type="ECO:0000313" key="9">
    <source>
        <dbReference type="Proteomes" id="UP000289784"/>
    </source>
</evidence>
<dbReference type="Pfam" id="PF02055">
    <property type="entry name" value="Glyco_hydro_30"/>
    <property type="match status" value="1"/>
</dbReference>
<evidence type="ECO:0000259" key="6">
    <source>
        <dbReference type="Pfam" id="PF02055"/>
    </source>
</evidence>
<dbReference type="EMBL" id="SAWZ01000004">
    <property type="protein sequence ID" value="RXR05995.1"/>
    <property type="molecule type" value="Genomic_DNA"/>
</dbReference>
<feature type="domain" description="Glycosyl hydrolase family 30 beta sandwich" evidence="7">
    <location>
        <begin position="411"/>
        <end position="471"/>
    </location>
</feature>
<dbReference type="InterPro" id="IPR033452">
    <property type="entry name" value="GH30_C"/>
</dbReference>
<dbReference type="PANTHER" id="PTHR11069:SF23">
    <property type="entry name" value="LYSOSOMAL ACID GLUCOSYLCERAMIDASE"/>
    <property type="match status" value="1"/>
</dbReference>
<dbReference type="InterPro" id="IPR001139">
    <property type="entry name" value="Glyco_hydro_30"/>
</dbReference>
<dbReference type="SUPFAM" id="SSF51445">
    <property type="entry name" value="(Trans)glycosidases"/>
    <property type="match status" value="1"/>
</dbReference>
<proteinExistence type="inferred from homology"/>
<evidence type="ECO:0000256" key="4">
    <source>
        <dbReference type="RuleBase" id="RU361188"/>
    </source>
</evidence>
<dbReference type="InterPro" id="IPR017853">
    <property type="entry name" value="GH"/>
</dbReference>
<feature type="chain" id="PRO_5020259918" evidence="5">
    <location>
        <begin position="23"/>
        <end position="477"/>
    </location>
</feature>
<name>A0A4Q1JVS4_9GAMM</name>
<dbReference type="GO" id="GO:0016020">
    <property type="term" value="C:membrane"/>
    <property type="evidence" value="ECO:0007669"/>
    <property type="project" value="GOC"/>
</dbReference>